<keyword evidence="10 11" id="KW-0472">Membrane</keyword>
<dbReference type="CDD" id="cd06163">
    <property type="entry name" value="S2P-M50_PDZ_RseP-like"/>
    <property type="match status" value="1"/>
</dbReference>
<dbReference type="SMART" id="SM00228">
    <property type="entry name" value="PDZ"/>
    <property type="match status" value="1"/>
</dbReference>
<dbReference type="Gene3D" id="2.30.42.10">
    <property type="match status" value="1"/>
</dbReference>
<evidence type="ECO:0000256" key="7">
    <source>
        <dbReference type="ARBA" id="ARBA00022833"/>
    </source>
</evidence>
<evidence type="ECO:0000256" key="6">
    <source>
        <dbReference type="ARBA" id="ARBA00022801"/>
    </source>
</evidence>
<keyword evidence="14" id="KW-1185">Reference proteome</keyword>
<evidence type="ECO:0000256" key="9">
    <source>
        <dbReference type="ARBA" id="ARBA00023049"/>
    </source>
</evidence>
<evidence type="ECO:0000256" key="5">
    <source>
        <dbReference type="ARBA" id="ARBA00022692"/>
    </source>
</evidence>
<protein>
    <submittedName>
        <fullName evidence="13">M50 family metallopeptidase</fullName>
    </submittedName>
</protein>
<evidence type="ECO:0000256" key="3">
    <source>
        <dbReference type="ARBA" id="ARBA00007931"/>
    </source>
</evidence>
<comment type="subcellular location">
    <subcellularLocation>
        <location evidence="2">Membrane</location>
        <topology evidence="2">Multi-pass membrane protein</topology>
    </subcellularLocation>
</comment>
<dbReference type="InterPro" id="IPR041489">
    <property type="entry name" value="PDZ_6"/>
</dbReference>
<comment type="caution">
    <text evidence="13">The sequence shown here is derived from an EMBL/GenBank/DDBJ whole genome shotgun (WGS) entry which is preliminary data.</text>
</comment>
<accession>A0ABV7WEU8</accession>
<evidence type="ECO:0000256" key="2">
    <source>
        <dbReference type="ARBA" id="ARBA00004141"/>
    </source>
</evidence>
<evidence type="ECO:0000313" key="14">
    <source>
        <dbReference type="Proteomes" id="UP001595685"/>
    </source>
</evidence>
<sequence length="453" mass="47048">MEDDMSMVLYVVGVLAVVVGVAVSIALHEVGHLLPAKRFGVRVTQYMVGFGPTVWSRRRGETEYGVKAVPLGGYIRMIGMFPPRRGTPAGMVSAGSSNPIASLVESARAESLEELRPGDEHRTFYSLKVWQKLVVMLGGPVMNLVLATVLLAVVAVGFGAVQTTTTIGTVSECIVPVGAPTGTGCSADDEPAPAAAAGIRPGDRVLSVDGVPATSWADVQTAIRAAAGQDLRLVVEREGQERTLVAEPSRTQIVAFDDAGQPVVQEDGSYATVEGGFLGVSPTQDLVRQPVTVVPGQVADAVVGTARVLFRLPQYMVGVADAAFGGGERDPEGPISVVGVGRFAGEIASFEDPSGLVGVEERAASILQVVAGLNIALFVFNLIPLLPLDGGHVAGALLEGVRKAWARARSLPDPGPVDVAKALPLAYAVALLLLGTSVVLIYADLVNPVRLVG</sequence>
<evidence type="ECO:0000256" key="1">
    <source>
        <dbReference type="ARBA" id="ARBA00001947"/>
    </source>
</evidence>
<evidence type="ECO:0000256" key="4">
    <source>
        <dbReference type="ARBA" id="ARBA00022670"/>
    </source>
</evidence>
<comment type="cofactor">
    <cofactor evidence="1">
        <name>Zn(2+)</name>
        <dbReference type="ChEBI" id="CHEBI:29105"/>
    </cofactor>
</comment>
<dbReference type="Pfam" id="PF17820">
    <property type="entry name" value="PDZ_6"/>
    <property type="match status" value="1"/>
</dbReference>
<feature type="transmembrane region" description="Helical" evidence="11">
    <location>
        <begin position="422"/>
        <end position="443"/>
    </location>
</feature>
<dbReference type="PANTHER" id="PTHR42837:SF2">
    <property type="entry name" value="MEMBRANE METALLOPROTEASE ARASP2, CHLOROPLASTIC-RELATED"/>
    <property type="match status" value="1"/>
</dbReference>
<keyword evidence="9" id="KW-0482">Metalloprotease</keyword>
<evidence type="ECO:0000256" key="11">
    <source>
        <dbReference type="SAM" id="Phobius"/>
    </source>
</evidence>
<evidence type="ECO:0000313" key="13">
    <source>
        <dbReference type="EMBL" id="MFC3688346.1"/>
    </source>
</evidence>
<comment type="similarity">
    <text evidence="3">Belongs to the peptidase M50B family.</text>
</comment>
<evidence type="ECO:0000259" key="12">
    <source>
        <dbReference type="PROSITE" id="PS50106"/>
    </source>
</evidence>
<evidence type="ECO:0000256" key="8">
    <source>
        <dbReference type="ARBA" id="ARBA00022989"/>
    </source>
</evidence>
<feature type="transmembrane region" description="Helical" evidence="11">
    <location>
        <begin position="141"/>
        <end position="161"/>
    </location>
</feature>
<keyword evidence="7" id="KW-0862">Zinc</keyword>
<dbReference type="PANTHER" id="PTHR42837">
    <property type="entry name" value="REGULATOR OF SIGMA-E PROTEASE RSEP"/>
    <property type="match status" value="1"/>
</dbReference>
<dbReference type="InterPro" id="IPR004387">
    <property type="entry name" value="Pept_M50_Zn"/>
</dbReference>
<dbReference type="SUPFAM" id="SSF50156">
    <property type="entry name" value="PDZ domain-like"/>
    <property type="match status" value="1"/>
</dbReference>
<feature type="domain" description="PDZ" evidence="12">
    <location>
        <begin position="191"/>
        <end position="250"/>
    </location>
</feature>
<proteinExistence type="inferred from homology"/>
<reference evidence="14" key="1">
    <citation type="journal article" date="2019" name="Int. J. Syst. Evol. Microbiol.">
        <title>The Global Catalogue of Microorganisms (GCM) 10K type strain sequencing project: providing services to taxonomists for standard genome sequencing and annotation.</title>
        <authorList>
            <consortium name="The Broad Institute Genomics Platform"/>
            <consortium name="The Broad Institute Genome Sequencing Center for Infectious Disease"/>
            <person name="Wu L."/>
            <person name="Ma J."/>
        </authorList>
    </citation>
    <scope>NUCLEOTIDE SEQUENCE [LARGE SCALE GENOMIC DNA]</scope>
    <source>
        <strain evidence="14">NCAIM B.02333</strain>
    </source>
</reference>
<feature type="transmembrane region" description="Helical" evidence="11">
    <location>
        <begin position="363"/>
        <end position="383"/>
    </location>
</feature>
<feature type="transmembrane region" description="Helical" evidence="11">
    <location>
        <begin position="7"/>
        <end position="27"/>
    </location>
</feature>
<dbReference type="Pfam" id="PF02163">
    <property type="entry name" value="Peptidase_M50"/>
    <property type="match status" value="1"/>
</dbReference>
<dbReference type="InterPro" id="IPR036034">
    <property type="entry name" value="PDZ_sf"/>
</dbReference>
<evidence type="ECO:0000256" key="10">
    <source>
        <dbReference type="ARBA" id="ARBA00023136"/>
    </source>
</evidence>
<dbReference type="PROSITE" id="PS50106">
    <property type="entry name" value="PDZ"/>
    <property type="match status" value="1"/>
</dbReference>
<dbReference type="InterPro" id="IPR001478">
    <property type="entry name" value="PDZ"/>
</dbReference>
<dbReference type="Proteomes" id="UP001595685">
    <property type="component" value="Unassembled WGS sequence"/>
</dbReference>
<dbReference type="EMBL" id="JBHRWW010000004">
    <property type="protein sequence ID" value="MFC3688346.1"/>
    <property type="molecule type" value="Genomic_DNA"/>
</dbReference>
<name>A0ABV7WEU8_9MICO</name>
<organism evidence="13 14">
    <name type="scientific">Aquipuribacter hungaricus</name>
    <dbReference type="NCBI Taxonomy" id="545624"/>
    <lineage>
        <taxon>Bacteria</taxon>
        <taxon>Bacillati</taxon>
        <taxon>Actinomycetota</taxon>
        <taxon>Actinomycetes</taxon>
        <taxon>Micrococcales</taxon>
        <taxon>Intrasporangiaceae</taxon>
        <taxon>Aquipuribacter</taxon>
    </lineage>
</organism>
<keyword evidence="5 11" id="KW-0812">Transmembrane</keyword>
<keyword evidence="8 11" id="KW-1133">Transmembrane helix</keyword>
<dbReference type="InterPro" id="IPR008915">
    <property type="entry name" value="Peptidase_M50"/>
</dbReference>
<dbReference type="RefSeq" id="WP_340291522.1">
    <property type="nucleotide sequence ID" value="NZ_JBBEOI010000042.1"/>
</dbReference>
<keyword evidence="4" id="KW-0645">Protease</keyword>
<keyword evidence="6" id="KW-0378">Hydrolase</keyword>
<gene>
    <name evidence="13" type="ORF">ACFOLH_08330</name>
</gene>